<dbReference type="HOGENOM" id="CLU_098907_0_0_2"/>
<dbReference type="STRING" id="348780.NP_5304A"/>
<evidence type="ECO:0000313" key="2">
    <source>
        <dbReference type="EMBL" id="CAI50743.2"/>
    </source>
</evidence>
<evidence type="ECO:0000259" key="1">
    <source>
        <dbReference type="Pfam" id="PF12804"/>
    </source>
</evidence>
<dbReference type="PANTHER" id="PTHR43777:SF1">
    <property type="entry name" value="MOLYBDENUM COFACTOR CYTIDYLYLTRANSFERASE"/>
    <property type="match status" value="1"/>
</dbReference>
<dbReference type="InterPro" id="IPR025877">
    <property type="entry name" value="MobA-like_NTP_Trfase"/>
</dbReference>
<keyword evidence="2" id="KW-0808">Transferase</keyword>
<evidence type="ECO:0000313" key="3">
    <source>
        <dbReference type="Proteomes" id="UP000002698"/>
    </source>
</evidence>
<dbReference type="Proteomes" id="UP000002698">
    <property type="component" value="Chromosome"/>
</dbReference>
<dbReference type="GO" id="GO:0008820">
    <property type="term" value="F:cobinamide phosphate guanylyltransferase activity"/>
    <property type="evidence" value="ECO:0007669"/>
    <property type="project" value="UniProtKB-EC"/>
</dbReference>
<feature type="domain" description="MobA-like NTP transferase" evidence="1">
    <location>
        <begin position="2"/>
        <end position="119"/>
    </location>
</feature>
<dbReference type="InterPro" id="IPR029044">
    <property type="entry name" value="Nucleotide-diphossugar_trans"/>
</dbReference>
<proteinExistence type="predicted"/>
<gene>
    <name evidence="2" type="primary">cobY</name>
    <name evidence="2" type="ordered locus">NP_5304A</name>
</gene>
<reference evidence="2 3" key="1">
    <citation type="journal article" date="2005" name="Genome Res.">
        <title>Living with two extremes: conclusions from the genome sequence of Natronomonas pharaonis.</title>
        <authorList>
            <person name="Falb M."/>
            <person name="Pfeiffer F."/>
            <person name="Palm P."/>
            <person name="Rodewald K."/>
            <person name="Hickmann V."/>
            <person name="Tittor J."/>
            <person name="Oesterhelt D."/>
        </authorList>
    </citation>
    <scope>NUCLEOTIDE SEQUENCE [LARGE SCALE GENOMIC DNA]</scope>
    <source>
        <strain evidence="3">ATCC 35678 / DSM 2160 / CIP 103997 / JCM 8858 / NBRC 14720 / NCIMB 2260 / Gabara</strain>
    </source>
</reference>
<dbReference type="eggNOG" id="arCOG01871">
    <property type="taxonomic scope" value="Archaea"/>
</dbReference>
<keyword evidence="3" id="KW-1185">Reference proteome</keyword>
<dbReference type="Gene3D" id="3.90.550.10">
    <property type="entry name" value="Spore Coat Polysaccharide Biosynthesis Protein SpsA, Chain A"/>
    <property type="match status" value="1"/>
</dbReference>
<dbReference type="Pfam" id="PF12804">
    <property type="entry name" value="NTP_transf_3"/>
    <property type="match status" value="1"/>
</dbReference>
<dbReference type="SUPFAM" id="SSF53448">
    <property type="entry name" value="Nucleotide-diphospho-sugar transferases"/>
    <property type="match status" value="1"/>
</dbReference>
<dbReference type="OrthoDB" id="9782at2157"/>
<protein>
    <submittedName>
        <fullName evidence="2">Adenosylcobinamide-phosphate guanylyltransferase</fullName>
        <ecNumber evidence="2">2.7.7.62</ecNumber>
    </submittedName>
</protein>
<organism evidence="2 3">
    <name type="scientific">Natronomonas pharaonis (strain ATCC 35678 / DSM 2160 / CIP 103997 / JCM 8858 / NBRC 14720 / NCIMB 2260 / Gabara)</name>
    <name type="common">Halobacterium pharaonis</name>
    <dbReference type="NCBI Taxonomy" id="348780"/>
    <lineage>
        <taxon>Archaea</taxon>
        <taxon>Methanobacteriati</taxon>
        <taxon>Methanobacteriota</taxon>
        <taxon>Stenosarchaea group</taxon>
        <taxon>Halobacteria</taxon>
        <taxon>Halobacteriales</taxon>
        <taxon>Natronomonadaceae</taxon>
        <taxon>Natronomonas</taxon>
    </lineage>
</organism>
<accession>A0A1U7EZL8</accession>
<dbReference type="AlphaFoldDB" id="A0A1U7EZL8"/>
<keyword evidence="2" id="KW-0548">Nucleotidyltransferase</keyword>
<dbReference type="EnsemblBacteria" id="CAI50743">
    <property type="protein sequence ID" value="CAI50743"/>
    <property type="gene ID" value="NP_5304A"/>
</dbReference>
<dbReference type="EMBL" id="CR936257">
    <property type="protein sequence ID" value="CAI50743.2"/>
    <property type="molecule type" value="Genomic_DNA"/>
</dbReference>
<dbReference type="EC" id="2.7.7.62" evidence="2"/>
<dbReference type="PANTHER" id="PTHR43777">
    <property type="entry name" value="MOLYBDENUM COFACTOR CYTIDYLYLTRANSFERASE"/>
    <property type="match status" value="1"/>
</dbReference>
<name>A0A1U7EZL8_NATPD</name>
<sequence>MCGGRGSRLDRGEKPLVAVDGVPMVDRVIDAVTASGFDTVAAVTSPHAPDTAAHLDGRVPLIETDGDGYVADLTDAIDRVGTPVVTVAADVPLLAPGPLDRLREAYEGPSVTLCVPSALKRQLGVSVDTERDHEGVAVAPTGVNVVGADDAETVRVSHDARLAVNVNRPDDLAIADRLAAGLPREVSSDGPR</sequence>
<dbReference type="KEGG" id="nph:NP_5304A"/>